<protein>
    <submittedName>
        <fullName evidence="1">Uncharacterized protein</fullName>
    </submittedName>
</protein>
<accession>H7FVM4</accession>
<dbReference type="PATRIC" id="fig|1086011.3.peg.3183"/>
<dbReference type="EMBL" id="AHKF01000025">
    <property type="protein sequence ID" value="EIA07446.1"/>
    <property type="molecule type" value="Genomic_DNA"/>
</dbReference>
<dbReference type="AlphaFoldDB" id="H7FVM4"/>
<comment type="caution">
    <text evidence="1">The sequence shown here is derived from an EMBL/GenBank/DDBJ whole genome shotgun (WGS) entry which is preliminary data.</text>
</comment>
<evidence type="ECO:0000313" key="2">
    <source>
        <dbReference type="Proteomes" id="UP000005566"/>
    </source>
</evidence>
<proteinExistence type="predicted"/>
<keyword evidence="2" id="KW-1185">Reference proteome</keyword>
<evidence type="ECO:0000313" key="1">
    <source>
        <dbReference type="EMBL" id="EIA07446.1"/>
    </source>
</evidence>
<dbReference type="eggNOG" id="ENOG5032CVH">
    <property type="taxonomic scope" value="Bacteria"/>
</dbReference>
<reference evidence="1 2" key="1">
    <citation type="journal article" date="2014" name="Acta Crystallogr. D">
        <title>Structure-based characterization and antifreeze properties of a hyperactive ice-binding protein from the Antarctic bacterium Flavobacterium frigoris PS1.</title>
        <authorList>
            <person name="Do H."/>
            <person name="Kim S.J."/>
            <person name="Kim H.J."/>
            <person name="Lee J.H."/>
        </authorList>
    </citation>
    <scope>NUCLEOTIDE SEQUENCE [LARGE SCALE GENOMIC DNA]</scope>
    <source>
        <strain evidence="1 2">PS1</strain>
    </source>
</reference>
<gene>
    <name evidence="1" type="ORF">HJ01_03249</name>
</gene>
<sequence>MDIHTVFNRRNKYGPLVFSFNVELLKSEHVNNVRITKVNPVHWNSTQSEKDWYYSDLDEFKDKYKRGNKLKDVGSMLILKDINGKLPLRPFLNKFILDNPNVSVNYNGNETYLSDIVTEKLLEELTKNEFEDVPKHLRHKNSLVNCSCWSQYKNFNRGDLSDLKKLFHPDPGA</sequence>
<dbReference type="Proteomes" id="UP000005566">
    <property type="component" value="Unassembled WGS sequence"/>
</dbReference>
<organism evidence="1 2">
    <name type="scientific">Flavobacterium frigoris (strain PS1)</name>
    <dbReference type="NCBI Taxonomy" id="1086011"/>
    <lineage>
        <taxon>Bacteria</taxon>
        <taxon>Pseudomonadati</taxon>
        <taxon>Bacteroidota</taxon>
        <taxon>Flavobacteriia</taxon>
        <taxon>Flavobacteriales</taxon>
        <taxon>Flavobacteriaceae</taxon>
        <taxon>Flavobacterium</taxon>
    </lineage>
</organism>
<name>H7FVM4_FLAFP</name>